<name>A0AAW1X8E7_RUBAR</name>
<gene>
    <name evidence="1" type="ORF">M0R45_020449</name>
</gene>
<dbReference type="EMBL" id="JBEDUW010000004">
    <property type="protein sequence ID" value="KAK9933248.1"/>
    <property type="molecule type" value="Genomic_DNA"/>
</dbReference>
<dbReference type="Proteomes" id="UP001457282">
    <property type="component" value="Unassembled WGS sequence"/>
</dbReference>
<reference evidence="1 2" key="1">
    <citation type="journal article" date="2023" name="G3 (Bethesda)">
        <title>A chromosome-length genome assembly and annotation of blackberry (Rubus argutus, cv. 'Hillquist').</title>
        <authorList>
            <person name="Bruna T."/>
            <person name="Aryal R."/>
            <person name="Dudchenko O."/>
            <person name="Sargent D.J."/>
            <person name="Mead D."/>
            <person name="Buti M."/>
            <person name="Cavallini A."/>
            <person name="Hytonen T."/>
            <person name="Andres J."/>
            <person name="Pham M."/>
            <person name="Weisz D."/>
            <person name="Mascagni F."/>
            <person name="Usai G."/>
            <person name="Natali L."/>
            <person name="Bassil N."/>
            <person name="Fernandez G.E."/>
            <person name="Lomsadze A."/>
            <person name="Armour M."/>
            <person name="Olukolu B."/>
            <person name="Poorten T."/>
            <person name="Britton C."/>
            <person name="Davik J."/>
            <person name="Ashrafi H."/>
            <person name="Aiden E.L."/>
            <person name="Borodovsky M."/>
            <person name="Worthington M."/>
        </authorList>
    </citation>
    <scope>NUCLEOTIDE SEQUENCE [LARGE SCALE GENOMIC DNA]</scope>
    <source>
        <strain evidence="1">PI 553951</strain>
    </source>
</reference>
<protein>
    <submittedName>
        <fullName evidence="1">Uncharacterized protein</fullName>
    </submittedName>
</protein>
<accession>A0AAW1X8E7</accession>
<organism evidence="1 2">
    <name type="scientific">Rubus argutus</name>
    <name type="common">Southern blackberry</name>
    <dbReference type="NCBI Taxonomy" id="59490"/>
    <lineage>
        <taxon>Eukaryota</taxon>
        <taxon>Viridiplantae</taxon>
        <taxon>Streptophyta</taxon>
        <taxon>Embryophyta</taxon>
        <taxon>Tracheophyta</taxon>
        <taxon>Spermatophyta</taxon>
        <taxon>Magnoliopsida</taxon>
        <taxon>eudicotyledons</taxon>
        <taxon>Gunneridae</taxon>
        <taxon>Pentapetalae</taxon>
        <taxon>rosids</taxon>
        <taxon>fabids</taxon>
        <taxon>Rosales</taxon>
        <taxon>Rosaceae</taxon>
        <taxon>Rosoideae</taxon>
        <taxon>Rosoideae incertae sedis</taxon>
        <taxon>Rubus</taxon>
    </lineage>
</organism>
<evidence type="ECO:0000313" key="1">
    <source>
        <dbReference type="EMBL" id="KAK9933248.1"/>
    </source>
</evidence>
<keyword evidence="2" id="KW-1185">Reference proteome</keyword>
<evidence type="ECO:0000313" key="2">
    <source>
        <dbReference type="Proteomes" id="UP001457282"/>
    </source>
</evidence>
<comment type="caution">
    <text evidence="1">The sequence shown here is derived from an EMBL/GenBank/DDBJ whole genome shotgun (WGS) entry which is preliminary data.</text>
</comment>
<sequence length="85" mass="9196">MSGSRRGRGGAGQQQLEVVVGADREENCGGRAQDGGLDFAGFGHDGAEERRLGQRRLSCVGGGCWLDELVDVQLKLIMKMWLYAN</sequence>
<proteinExistence type="predicted"/>
<dbReference type="AlphaFoldDB" id="A0AAW1X8E7"/>